<dbReference type="Gene3D" id="3.40.50.150">
    <property type="entry name" value="Vaccinia Virus protein VP39"/>
    <property type="match status" value="1"/>
</dbReference>
<dbReference type="KEGG" id="taqu:KDW03_00745"/>
<dbReference type="GO" id="GO:0032259">
    <property type="term" value="P:methylation"/>
    <property type="evidence" value="ECO:0007669"/>
    <property type="project" value="UniProtKB-KW"/>
</dbReference>
<dbReference type="CDD" id="cd02440">
    <property type="entry name" value="AdoMet_MTases"/>
    <property type="match status" value="1"/>
</dbReference>
<evidence type="ECO:0000256" key="5">
    <source>
        <dbReference type="ARBA" id="ARBA00022691"/>
    </source>
</evidence>
<reference evidence="7" key="2">
    <citation type="submission" date="2022-06" db="EMBL/GenBank/DDBJ databases">
        <title>Thermospira aquatica gen. nov., sp. nov.</title>
        <authorList>
            <person name="Ben Ali Gam Z."/>
            <person name="Labat M."/>
        </authorList>
    </citation>
    <scope>NUCLEOTIDE SEQUENCE</scope>
    <source>
        <strain evidence="7">F1F22</strain>
    </source>
</reference>
<dbReference type="InterPro" id="IPR000780">
    <property type="entry name" value="CheR_MeTrfase"/>
</dbReference>
<dbReference type="InterPro" id="IPR029063">
    <property type="entry name" value="SAM-dependent_MTases_sf"/>
</dbReference>
<proteinExistence type="predicted"/>
<evidence type="ECO:0000256" key="1">
    <source>
        <dbReference type="ARBA" id="ARBA00001541"/>
    </source>
</evidence>
<comment type="catalytic activity">
    <reaction evidence="1">
        <text>L-glutamyl-[protein] + S-adenosyl-L-methionine = [protein]-L-glutamate 5-O-methyl ester + S-adenosyl-L-homocysteine</text>
        <dbReference type="Rhea" id="RHEA:24452"/>
        <dbReference type="Rhea" id="RHEA-COMP:10208"/>
        <dbReference type="Rhea" id="RHEA-COMP:10311"/>
        <dbReference type="ChEBI" id="CHEBI:29973"/>
        <dbReference type="ChEBI" id="CHEBI:57856"/>
        <dbReference type="ChEBI" id="CHEBI:59789"/>
        <dbReference type="ChEBI" id="CHEBI:82795"/>
        <dbReference type="EC" id="2.1.1.80"/>
    </reaction>
</comment>
<dbReference type="EMBL" id="CP073355">
    <property type="protein sequence ID" value="URA10365.1"/>
    <property type="molecule type" value="Genomic_DNA"/>
</dbReference>
<keyword evidence="8" id="KW-1185">Reference proteome</keyword>
<accession>A0AAX3BDR0</accession>
<dbReference type="SUPFAM" id="SSF47757">
    <property type="entry name" value="Chemotaxis receptor methyltransferase CheR, N-terminal domain"/>
    <property type="match status" value="1"/>
</dbReference>
<dbReference type="Pfam" id="PF01739">
    <property type="entry name" value="CheR"/>
    <property type="match status" value="1"/>
</dbReference>
<dbReference type="GO" id="GO:0008983">
    <property type="term" value="F:protein-glutamate O-methyltransferase activity"/>
    <property type="evidence" value="ECO:0007669"/>
    <property type="project" value="UniProtKB-EC"/>
</dbReference>
<evidence type="ECO:0000313" key="8">
    <source>
        <dbReference type="Proteomes" id="UP001056539"/>
    </source>
</evidence>
<evidence type="ECO:0000259" key="6">
    <source>
        <dbReference type="SMART" id="SM00138"/>
    </source>
</evidence>
<name>A0AAX3BDR0_9SPIR</name>
<keyword evidence="4" id="KW-0808">Transferase</keyword>
<protein>
    <recommendedName>
        <fullName evidence="2">protein-glutamate O-methyltransferase</fullName>
        <ecNumber evidence="2">2.1.1.80</ecNumber>
    </recommendedName>
</protein>
<dbReference type="PRINTS" id="PR00996">
    <property type="entry name" value="CHERMTFRASE"/>
</dbReference>
<dbReference type="InterPro" id="IPR022642">
    <property type="entry name" value="CheR_C"/>
</dbReference>
<sequence>MTENESFFQIYRLSDRDFELISHLVYDTVGIYLPPEKKILVESRLQQLLKQENIQSFDELYQRIVRDPNSPLLSDLINRLTTNHTYFMRESAHYDYMVQVLFPQWKTMKQRDIRIWSAGCSSGEEIYTIAILIREHFSPFIPDEWGLLGTDISLRVLTQAEEGKYLADRLENLDPSLIQRYFIPIDDTSYQLLPEIRSMVLFKRFNLMNETYPFKGKFDIIWCRNVLIYFDQAHKDFIISHLVNVLKPGGYLFVGHSETIEREKYQLTFIQPAIYQKEAL</sequence>
<reference evidence="7" key="1">
    <citation type="submission" date="2021-04" db="EMBL/GenBank/DDBJ databases">
        <authorList>
            <person name="Postec A."/>
        </authorList>
    </citation>
    <scope>NUCLEOTIDE SEQUENCE</scope>
    <source>
        <strain evidence="7">F1F22</strain>
    </source>
</reference>
<evidence type="ECO:0000256" key="4">
    <source>
        <dbReference type="ARBA" id="ARBA00022679"/>
    </source>
</evidence>
<organism evidence="7 8">
    <name type="scientific">Thermospira aquatica</name>
    <dbReference type="NCBI Taxonomy" id="2828656"/>
    <lineage>
        <taxon>Bacteria</taxon>
        <taxon>Pseudomonadati</taxon>
        <taxon>Spirochaetota</taxon>
        <taxon>Spirochaetia</taxon>
        <taxon>Brevinematales</taxon>
        <taxon>Thermospiraceae</taxon>
        <taxon>Thermospira</taxon>
    </lineage>
</organism>
<keyword evidence="5" id="KW-0949">S-adenosyl-L-methionine</keyword>
<dbReference type="InterPro" id="IPR050903">
    <property type="entry name" value="Bact_Chemotaxis_MeTrfase"/>
</dbReference>
<dbReference type="PIRSF" id="PIRSF000410">
    <property type="entry name" value="CheR"/>
    <property type="match status" value="1"/>
</dbReference>
<evidence type="ECO:0000313" key="7">
    <source>
        <dbReference type="EMBL" id="URA10365.1"/>
    </source>
</evidence>
<dbReference type="Gene3D" id="1.10.155.10">
    <property type="entry name" value="Chemotaxis receptor methyltransferase CheR, N-terminal domain"/>
    <property type="match status" value="1"/>
</dbReference>
<dbReference type="RefSeq" id="WP_271435495.1">
    <property type="nucleotide sequence ID" value="NZ_CP073355.1"/>
</dbReference>
<feature type="domain" description="CheR-type methyltransferase" evidence="6">
    <location>
        <begin position="15"/>
        <end position="278"/>
    </location>
</feature>
<evidence type="ECO:0000256" key="2">
    <source>
        <dbReference type="ARBA" id="ARBA00012534"/>
    </source>
</evidence>
<dbReference type="SUPFAM" id="SSF53335">
    <property type="entry name" value="S-adenosyl-L-methionine-dependent methyltransferases"/>
    <property type="match status" value="1"/>
</dbReference>
<dbReference type="SMART" id="SM00138">
    <property type="entry name" value="MeTrc"/>
    <property type="match status" value="1"/>
</dbReference>
<dbReference type="Proteomes" id="UP001056539">
    <property type="component" value="Chromosome"/>
</dbReference>
<dbReference type="PANTHER" id="PTHR24422:SF19">
    <property type="entry name" value="CHEMOTAXIS PROTEIN METHYLTRANSFERASE"/>
    <property type="match status" value="1"/>
</dbReference>
<dbReference type="EC" id="2.1.1.80" evidence="2"/>
<dbReference type="InterPro" id="IPR022641">
    <property type="entry name" value="CheR_N"/>
</dbReference>
<evidence type="ECO:0000256" key="3">
    <source>
        <dbReference type="ARBA" id="ARBA00022603"/>
    </source>
</evidence>
<dbReference type="AlphaFoldDB" id="A0AAX3BDR0"/>
<dbReference type="Pfam" id="PF03705">
    <property type="entry name" value="CheR_N"/>
    <property type="match status" value="1"/>
</dbReference>
<keyword evidence="3" id="KW-0489">Methyltransferase</keyword>
<gene>
    <name evidence="7" type="ORF">KDW03_00745</name>
</gene>
<dbReference type="InterPro" id="IPR026024">
    <property type="entry name" value="Chemotaxis_MeTrfase_CheR"/>
</dbReference>
<dbReference type="PANTHER" id="PTHR24422">
    <property type="entry name" value="CHEMOTAXIS PROTEIN METHYLTRANSFERASE"/>
    <property type="match status" value="1"/>
</dbReference>
<dbReference type="InterPro" id="IPR036804">
    <property type="entry name" value="CheR_N_sf"/>
</dbReference>